<comment type="caution">
    <text evidence="2">The sequence shown here is derived from an EMBL/GenBank/DDBJ whole genome shotgun (WGS) entry which is preliminary data.</text>
</comment>
<evidence type="ECO:0000313" key="2">
    <source>
        <dbReference type="EMBL" id="KAJ0961511.1"/>
    </source>
</evidence>
<feature type="domain" description="COPA/B TPR" evidence="1">
    <location>
        <begin position="222"/>
        <end position="319"/>
    </location>
</feature>
<gene>
    <name evidence="2" type="ORF">J5N97_002015</name>
</gene>
<dbReference type="AlphaFoldDB" id="A0A9D5BVQ6"/>
<dbReference type="OrthoDB" id="10261470at2759"/>
<proteinExistence type="predicted"/>
<protein>
    <recommendedName>
        <fullName evidence="1">COPA/B TPR domain-containing protein</fullName>
    </recommendedName>
</protein>
<keyword evidence="3" id="KW-1185">Reference proteome</keyword>
<dbReference type="Gene3D" id="1.25.40.470">
    <property type="match status" value="1"/>
</dbReference>
<name>A0A9D5BVQ6_9LILI</name>
<dbReference type="InterPro" id="IPR056176">
    <property type="entry name" value="TPR_COPA_B"/>
</dbReference>
<organism evidence="2 3">
    <name type="scientific">Dioscorea zingiberensis</name>
    <dbReference type="NCBI Taxonomy" id="325984"/>
    <lineage>
        <taxon>Eukaryota</taxon>
        <taxon>Viridiplantae</taxon>
        <taxon>Streptophyta</taxon>
        <taxon>Embryophyta</taxon>
        <taxon>Tracheophyta</taxon>
        <taxon>Spermatophyta</taxon>
        <taxon>Magnoliopsida</taxon>
        <taxon>Liliopsida</taxon>
        <taxon>Dioscoreales</taxon>
        <taxon>Dioscoreaceae</taxon>
        <taxon>Dioscorea</taxon>
    </lineage>
</organism>
<dbReference type="Proteomes" id="UP001085076">
    <property type="component" value="Unassembled WGS sequence"/>
</dbReference>
<evidence type="ECO:0000313" key="3">
    <source>
        <dbReference type="Proteomes" id="UP001085076"/>
    </source>
</evidence>
<evidence type="ECO:0000259" key="1">
    <source>
        <dbReference type="Pfam" id="PF23953"/>
    </source>
</evidence>
<reference evidence="2 3" key="1">
    <citation type="journal article" date="2022" name="Hortic Res">
        <title>The genome of Dioscorea zingiberensis sheds light on the biosynthesis, origin and evolution of the medicinally important diosgenin saponins.</title>
        <authorList>
            <person name="Li Y."/>
            <person name="Tan C."/>
            <person name="Li Z."/>
            <person name="Guo J."/>
            <person name="Li S."/>
            <person name="Chen X."/>
            <person name="Wang C."/>
            <person name="Dai X."/>
            <person name="Yang H."/>
            <person name="Song W."/>
            <person name="Hou L."/>
            <person name="Xu J."/>
            <person name="Tong Z."/>
            <person name="Xu A."/>
            <person name="Yuan X."/>
            <person name="Wang W."/>
            <person name="Yang Q."/>
            <person name="Chen L."/>
            <person name="Sun Z."/>
            <person name="Wang K."/>
            <person name="Pan B."/>
            <person name="Chen J."/>
            <person name="Bao Y."/>
            <person name="Liu F."/>
            <person name="Qi X."/>
            <person name="Gang D.R."/>
            <person name="Wen J."/>
            <person name="Li J."/>
        </authorList>
    </citation>
    <scope>NUCLEOTIDE SEQUENCE [LARGE SCALE GENOMIC DNA]</scope>
    <source>
        <strain evidence="2">Dzin_1.0</strain>
    </source>
</reference>
<sequence length="349" mass="39212">MDSCKVYTLEVFAFGTINRRLENTLNYGLERVWALGYMKGSRRVVIGYDEGTVLIKLECIEIPVANGERLPLAVKELGSCDLYPQRDVVSSYIESGNSEDDQGVEEAFELLHEINGESHTGLWVTTMFHLDRPMYLLGYLASQSRVYLIDKEFNVMGYTLLLSLIEYKTLVMRGDLDRASEVLLTIPKNIIIVSLTSLSLVACKRMLWKATDLTINLIWPYSLTIAIEVQSESRWKQLGELAMSAGKLEMAEECLSQAMDLSGLLLLYSALGDAEGISKLSTLAREQGKNNVAFLCLFMLGKLEECLQLLVQSGDYLSAKEYLSYSEKRSINLVEAFKSMQVGLRGFTH</sequence>
<dbReference type="Pfam" id="PF23953">
    <property type="entry name" value="TPR_COPA_B"/>
    <property type="match status" value="1"/>
</dbReference>
<dbReference type="EMBL" id="JAGGNH010000019">
    <property type="protein sequence ID" value="KAJ0961511.1"/>
    <property type="molecule type" value="Genomic_DNA"/>
</dbReference>
<accession>A0A9D5BVQ6</accession>